<reference evidence="2" key="2">
    <citation type="submission" date="2016-06" db="UniProtKB">
        <authorList>
            <consortium name="WormBaseParasite"/>
        </authorList>
    </citation>
    <scope>IDENTIFICATION</scope>
</reference>
<accession>A0A183CNW3</accession>
<protein>
    <submittedName>
        <fullName evidence="2">Glutamine amidotransferase type-2 domain-containing protein</fullName>
    </submittedName>
</protein>
<sequence length="69" mass="7707">NYLIWPMEKAIYSDVVTELGVYTYCVYNTKDGTLLRYTQPGQITRTKLASSNESGITAGTGVVDSLYLY</sequence>
<dbReference type="InterPro" id="IPR005615">
    <property type="entry name" value="Glutathione_synthase"/>
</dbReference>
<dbReference type="GO" id="GO:0004363">
    <property type="term" value="F:glutathione synthase activity"/>
    <property type="evidence" value="ECO:0007669"/>
    <property type="project" value="InterPro"/>
</dbReference>
<dbReference type="WBParaSite" id="GPLIN_001457000">
    <property type="protein sequence ID" value="GPLIN_001457000"/>
    <property type="gene ID" value="GPLIN_001457000"/>
</dbReference>
<reference evidence="1" key="1">
    <citation type="submission" date="2014-05" db="EMBL/GenBank/DDBJ databases">
        <title>The genome and life-stage specific transcriptomes of Globodera pallida elucidate key aspects of plant parasitism by a cyst nematode.</title>
        <authorList>
            <person name="Cotton J.A."/>
            <person name="Lilley C.J."/>
            <person name="Jones L.M."/>
            <person name="Kikuchi T."/>
            <person name="Reid A.J."/>
            <person name="Thorpe P."/>
            <person name="Tsai I.J."/>
            <person name="Beasley H."/>
            <person name="Blok V."/>
            <person name="Cock P.J.A."/>
            <person name="Van den Akker S.E."/>
            <person name="Holroyd N."/>
            <person name="Hunt M."/>
            <person name="Mantelin S."/>
            <person name="Naghra H."/>
            <person name="Pain A."/>
            <person name="Palomares-Rius J.E."/>
            <person name="Zarowiecki M."/>
            <person name="Berriman M."/>
            <person name="Jones J.T."/>
            <person name="Urwin P.E."/>
        </authorList>
    </citation>
    <scope>NUCLEOTIDE SEQUENCE [LARGE SCALE GENOMIC DNA]</scope>
    <source>
        <strain evidence="1">Lindley</strain>
    </source>
</reference>
<name>A0A183CNW3_GLOPA</name>
<dbReference type="Proteomes" id="UP000050741">
    <property type="component" value="Unassembled WGS sequence"/>
</dbReference>
<dbReference type="AlphaFoldDB" id="A0A183CNW3"/>
<evidence type="ECO:0000313" key="2">
    <source>
        <dbReference type="WBParaSite" id="GPLIN_001457000"/>
    </source>
</evidence>
<dbReference type="Gene3D" id="3.30.470.20">
    <property type="entry name" value="ATP-grasp fold, B domain"/>
    <property type="match status" value="1"/>
</dbReference>
<organism evidence="1 2">
    <name type="scientific">Globodera pallida</name>
    <name type="common">Potato cyst nematode worm</name>
    <name type="synonym">Heterodera pallida</name>
    <dbReference type="NCBI Taxonomy" id="36090"/>
    <lineage>
        <taxon>Eukaryota</taxon>
        <taxon>Metazoa</taxon>
        <taxon>Ecdysozoa</taxon>
        <taxon>Nematoda</taxon>
        <taxon>Chromadorea</taxon>
        <taxon>Rhabditida</taxon>
        <taxon>Tylenchina</taxon>
        <taxon>Tylenchomorpha</taxon>
        <taxon>Tylenchoidea</taxon>
        <taxon>Heteroderidae</taxon>
        <taxon>Heteroderinae</taxon>
        <taxon>Globodera</taxon>
    </lineage>
</organism>
<dbReference type="GO" id="GO:0005524">
    <property type="term" value="F:ATP binding"/>
    <property type="evidence" value="ECO:0007669"/>
    <property type="project" value="InterPro"/>
</dbReference>
<dbReference type="Pfam" id="PF03917">
    <property type="entry name" value="GSH_synth_ATP"/>
    <property type="match status" value="1"/>
</dbReference>
<dbReference type="SUPFAM" id="SSF56059">
    <property type="entry name" value="Glutathione synthetase ATP-binding domain-like"/>
    <property type="match status" value="1"/>
</dbReference>
<proteinExistence type="predicted"/>
<evidence type="ECO:0000313" key="1">
    <source>
        <dbReference type="Proteomes" id="UP000050741"/>
    </source>
</evidence>
<keyword evidence="1" id="KW-1185">Reference proteome</keyword>